<comment type="caution">
    <text evidence="2">The sequence shown here is derived from an EMBL/GenBank/DDBJ whole genome shotgun (WGS) entry which is preliminary data.</text>
</comment>
<name>A0ABX1DBC0_9FLAO</name>
<dbReference type="Proteomes" id="UP000760545">
    <property type="component" value="Unassembled WGS sequence"/>
</dbReference>
<keyword evidence="3" id="KW-1185">Reference proteome</keyword>
<reference evidence="2 3" key="1">
    <citation type="submission" date="2020-03" db="EMBL/GenBank/DDBJ databases">
        <title>Tamlana sp. nov, isolated from XXX.</title>
        <authorList>
            <person name="Cao W.R."/>
        </authorList>
    </citation>
    <scope>NUCLEOTIDE SEQUENCE [LARGE SCALE GENOMIC DNA]</scope>
    <source>
        <strain evidence="2 3">HST1-43</strain>
    </source>
</reference>
<feature type="chain" id="PRO_5045539293" evidence="1">
    <location>
        <begin position="19"/>
        <end position="320"/>
    </location>
</feature>
<accession>A0ABX1DBC0</accession>
<gene>
    <name evidence="2" type="ORF">HC176_09140</name>
</gene>
<evidence type="ECO:0000313" key="2">
    <source>
        <dbReference type="EMBL" id="NJX15654.1"/>
    </source>
</evidence>
<keyword evidence="1" id="KW-0732">Signal</keyword>
<protein>
    <submittedName>
        <fullName evidence="2">DUF3078 domain-containing protein</fullName>
    </submittedName>
</protein>
<dbReference type="InterPro" id="IPR021428">
    <property type="entry name" value="DUF3078"/>
</dbReference>
<dbReference type="Pfam" id="PF11276">
    <property type="entry name" value="DUF3078"/>
    <property type="match status" value="1"/>
</dbReference>
<evidence type="ECO:0000256" key="1">
    <source>
        <dbReference type="SAM" id="SignalP"/>
    </source>
</evidence>
<evidence type="ECO:0000313" key="3">
    <source>
        <dbReference type="Proteomes" id="UP000760545"/>
    </source>
</evidence>
<proteinExistence type="predicted"/>
<dbReference type="EMBL" id="JAAVJS010000011">
    <property type="protein sequence ID" value="NJX15654.1"/>
    <property type="molecule type" value="Genomic_DNA"/>
</dbReference>
<organism evidence="2 3">
    <name type="scientific">Tamlana crocina</name>
    <dbReference type="NCBI Taxonomy" id="393006"/>
    <lineage>
        <taxon>Bacteria</taxon>
        <taxon>Pseudomonadati</taxon>
        <taxon>Bacteroidota</taxon>
        <taxon>Flavobacteriia</taxon>
        <taxon>Flavobacteriales</taxon>
        <taxon>Flavobacteriaceae</taxon>
        <taxon>Tamlana</taxon>
    </lineage>
</organism>
<dbReference type="RefSeq" id="WP_167917895.1">
    <property type="nucleotide sequence ID" value="NZ_JAAVJS010000011.1"/>
</dbReference>
<sequence length="320" mass="36184">MKYTFLALLCFVFHSVCAQPDSLFIKKVEEKYTGPQWVQKNKATVDLSEVAFVNWNSGGTNSISGLLGLESSANYSDLFFSWRNNVVVRYGINKQESQELRKTDDLFELNSNLGYNPNTGSHWFYSARLNFRTQLANGYKYPNKDEPISRLMAPGYLFFGGGMEYGKDLDKVSLYFSPLTLKATFVLDGDLANSGAFGVTPAVLDVNGNVIVPGERVRKEVGILLTNSYEMEVVENIVLKNQMSLYSDYVNNFGNVDIDWRLDFDFKVNQFVRATFGSHLRYDDDIKTQVPSQTEEGEFDEAGAKVQWKQFLGVGFAVDF</sequence>
<feature type="signal peptide" evidence="1">
    <location>
        <begin position="1"/>
        <end position="18"/>
    </location>
</feature>